<dbReference type="InterPro" id="IPR004147">
    <property type="entry name" value="ABC1_dom"/>
</dbReference>
<protein>
    <recommendedName>
        <fullName evidence="4">ABC1 atypical kinase-like domain-containing protein</fullName>
    </recommendedName>
</protein>
<feature type="region of interest" description="Disordered" evidence="2">
    <location>
        <begin position="38"/>
        <end position="142"/>
    </location>
</feature>
<feature type="compositionally biased region" description="Low complexity" evidence="2">
    <location>
        <begin position="88"/>
        <end position="97"/>
    </location>
</feature>
<keyword evidence="3" id="KW-0812">Transmembrane</keyword>
<dbReference type="GO" id="GO:1901031">
    <property type="term" value="P:regulation of response to reactive oxygen species"/>
    <property type="evidence" value="ECO:0007669"/>
    <property type="project" value="TreeGrafter"/>
</dbReference>
<dbReference type="InterPro" id="IPR050154">
    <property type="entry name" value="UbiB_kinase"/>
</dbReference>
<dbReference type="AlphaFoldDB" id="A0A7S3R2E9"/>
<evidence type="ECO:0000256" key="3">
    <source>
        <dbReference type="SAM" id="Phobius"/>
    </source>
</evidence>
<evidence type="ECO:0000313" key="5">
    <source>
        <dbReference type="EMBL" id="CAE0500158.1"/>
    </source>
</evidence>
<gene>
    <name evidence="5" type="ORF">DTER00134_LOCUS15231</name>
</gene>
<evidence type="ECO:0000256" key="1">
    <source>
        <dbReference type="ARBA" id="ARBA00009670"/>
    </source>
</evidence>
<dbReference type="EMBL" id="HBIP01025297">
    <property type="protein sequence ID" value="CAE0500158.1"/>
    <property type="molecule type" value="Transcribed_RNA"/>
</dbReference>
<dbReference type="InterPro" id="IPR011009">
    <property type="entry name" value="Kinase-like_dom_sf"/>
</dbReference>
<proteinExistence type="inferred from homology"/>
<name>A0A7S3R2E9_DUNTE</name>
<comment type="similarity">
    <text evidence="1">Belongs to the protein kinase superfamily. ADCK protein kinase family.</text>
</comment>
<feature type="domain" description="ABC1 atypical kinase-like" evidence="4">
    <location>
        <begin position="249"/>
        <end position="491"/>
    </location>
</feature>
<dbReference type="CDD" id="cd05121">
    <property type="entry name" value="ABC1_ADCK3-like"/>
    <property type="match status" value="1"/>
</dbReference>
<feature type="compositionally biased region" description="Low complexity" evidence="2">
    <location>
        <begin position="127"/>
        <end position="136"/>
    </location>
</feature>
<keyword evidence="3" id="KW-1133">Transmembrane helix</keyword>
<evidence type="ECO:0000256" key="2">
    <source>
        <dbReference type="SAM" id="MobiDB-lite"/>
    </source>
</evidence>
<dbReference type="PANTHER" id="PTHR10566">
    <property type="entry name" value="CHAPERONE-ACTIVITY OF BC1 COMPLEX CABC1 -RELATED"/>
    <property type="match status" value="1"/>
</dbReference>
<reference evidence="5" key="1">
    <citation type="submission" date="2021-01" db="EMBL/GenBank/DDBJ databases">
        <authorList>
            <person name="Corre E."/>
            <person name="Pelletier E."/>
            <person name="Niang G."/>
            <person name="Scheremetjew M."/>
            <person name="Finn R."/>
            <person name="Kale V."/>
            <person name="Holt S."/>
            <person name="Cochrane G."/>
            <person name="Meng A."/>
            <person name="Brown T."/>
            <person name="Cohen L."/>
        </authorList>
    </citation>
    <scope>NUCLEOTIDE SEQUENCE</scope>
    <source>
        <strain evidence="5">CCMP1320</strain>
    </source>
</reference>
<accession>A0A7S3R2E9</accession>
<evidence type="ECO:0000259" key="4">
    <source>
        <dbReference type="Pfam" id="PF03109"/>
    </source>
</evidence>
<dbReference type="PANTHER" id="PTHR10566:SF113">
    <property type="entry name" value="PROTEIN ACTIVITY OF BC1 COMPLEX KINASE 7, CHLOROPLASTIC"/>
    <property type="match status" value="1"/>
</dbReference>
<dbReference type="SUPFAM" id="SSF56112">
    <property type="entry name" value="Protein kinase-like (PK-like)"/>
    <property type="match status" value="1"/>
</dbReference>
<sequence>MLLQQQRAGLTGLGGSALPLAHALPGTRRLLLKERLHTATRAQSGDSDMPSGRRRRSEGGNEDASFTGRQPAVVGRDSADPGSFKSRAAVAAAAEAAVMDRPGTSSTSRDSKPGPLKQLASPTKMNSTASVSSTTTNGTPSEVIEAEVLDDRPSDADFAWANDDYNVTQRTIDTWAFFIQFRTRLYLLDKKWAYAGGYTEEKKKEATRRLAAFLLKSVLDLGPTFIKLGQLSSTRSDLFPAEFVDELSKLQDRVPAFSAEKARSIIETDLGQPLERLYKEFDPRPIAAASLGQVHKATLWSGEKVVVKVQRPGLRKLFDIDLNNLRILAEQLDKQDETNRDFRGIYQECATVLYDEIDYINEGRNADRFRRNFRDIPWVRVPTVYWEQTSPRVITLEYLPGPKVSSKEELLAAGLQTDVIAQRATEAYLIQILKNGFFHADPHPGNVSVDSEGRLLFYDFGMMGTIEGNVRERLLQMFYGIYRKDSNAVIDALVSLGVIKTTGDSLTIKRAINYFIENISRQTERQETIATIGEDLFAIAVDQPFRFPATFTFVLRAFSTLEGIGKSLDPNYNFSTVATPYAQELLQLQDAQGGSGSQLFQLAQQQATELGSATAAMPMRVSRIDAFLSSVEAGDTKLRVRVLEAERAARRSGVMQSATLHAVGALGFINLGTTLAISGLDGPAAGALGLAAVFGVMMFQGFRRIDRLDKFEKDLKG</sequence>
<feature type="transmembrane region" description="Helical" evidence="3">
    <location>
        <begin position="684"/>
        <end position="702"/>
    </location>
</feature>
<dbReference type="Pfam" id="PF03109">
    <property type="entry name" value="ABC1"/>
    <property type="match status" value="1"/>
</dbReference>
<dbReference type="GO" id="GO:0016020">
    <property type="term" value="C:membrane"/>
    <property type="evidence" value="ECO:0007669"/>
    <property type="project" value="GOC"/>
</dbReference>
<organism evidence="5">
    <name type="scientific">Dunaliella tertiolecta</name>
    <name type="common">Green alga</name>
    <dbReference type="NCBI Taxonomy" id="3047"/>
    <lineage>
        <taxon>Eukaryota</taxon>
        <taxon>Viridiplantae</taxon>
        <taxon>Chlorophyta</taxon>
        <taxon>core chlorophytes</taxon>
        <taxon>Chlorophyceae</taxon>
        <taxon>CS clade</taxon>
        <taxon>Chlamydomonadales</taxon>
        <taxon>Dunaliellaceae</taxon>
        <taxon>Dunaliella</taxon>
    </lineage>
</organism>
<keyword evidence="3" id="KW-0472">Membrane</keyword>
<dbReference type="GO" id="GO:0046467">
    <property type="term" value="P:membrane lipid biosynthetic process"/>
    <property type="evidence" value="ECO:0007669"/>
    <property type="project" value="TreeGrafter"/>
</dbReference>